<accession>H3NQK4</accession>
<reference evidence="9 10" key="1">
    <citation type="submission" date="2012-01" db="EMBL/GenBank/DDBJ databases">
        <title>The Genome Sequence of Helcococcus kunzii ATCC 51366.</title>
        <authorList>
            <consortium name="The Broad Institute Genome Sequencing Platform"/>
            <person name="Earl A."/>
            <person name="Ward D."/>
            <person name="Feldgarden M."/>
            <person name="Gevers D."/>
            <person name="Huys G."/>
            <person name="Young S.K."/>
            <person name="Zeng Q."/>
            <person name="Gargeya S."/>
            <person name="Fitzgerald M."/>
            <person name="Haas B."/>
            <person name="Abouelleil A."/>
            <person name="Alvarado L."/>
            <person name="Arachchi H.M."/>
            <person name="Berlin A."/>
            <person name="Chapman S.B."/>
            <person name="Gearin G."/>
            <person name="Goldberg J."/>
            <person name="Griggs A."/>
            <person name="Gujja S."/>
            <person name="Hansen M."/>
            <person name="Heiman D."/>
            <person name="Howarth C."/>
            <person name="Larimer J."/>
            <person name="Lui A."/>
            <person name="MacDonald P.J.P."/>
            <person name="McCowen C."/>
            <person name="Montmayeur A."/>
            <person name="Murphy C."/>
            <person name="Neiman D."/>
            <person name="Pearson M."/>
            <person name="Priest M."/>
            <person name="Roberts A."/>
            <person name="Saif S."/>
            <person name="Shea T."/>
            <person name="Sisk P."/>
            <person name="Stolte C."/>
            <person name="Sykes S."/>
            <person name="Wortman J."/>
            <person name="Nusbaum C."/>
            <person name="Birren B."/>
        </authorList>
    </citation>
    <scope>NUCLEOTIDE SEQUENCE [LARGE SCALE GENOMIC DNA]</scope>
    <source>
        <strain evidence="9 10">ATCC 51366</strain>
    </source>
</reference>
<dbReference type="SMART" id="SM00812">
    <property type="entry name" value="Alpha_L_fucos"/>
    <property type="match status" value="1"/>
</dbReference>
<protein>
    <recommendedName>
        <fullName evidence="3">alpha-L-fucosidase</fullName>
        <ecNumber evidence="3">3.2.1.51</ecNumber>
    </recommendedName>
</protein>
<keyword evidence="4" id="KW-0732">Signal</keyword>
<dbReference type="GO" id="GO:0004560">
    <property type="term" value="F:alpha-L-fucosidase activity"/>
    <property type="evidence" value="ECO:0007669"/>
    <property type="project" value="InterPro"/>
</dbReference>
<feature type="domain" description="Glycoside hydrolase family 29 N-terminal" evidence="8">
    <location>
        <begin position="10"/>
        <end position="336"/>
    </location>
</feature>
<dbReference type="InterPro" id="IPR017853">
    <property type="entry name" value="GH"/>
</dbReference>
<evidence type="ECO:0000256" key="4">
    <source>
        <dbReference type="ARBA" id="ARBA00022729"/>
    </source>
</evidence>
<evidence type="ECO:0000256" key="3">
    <source>
        <dbReference type="ARBA" id="ARBA00012662"/>
    </source>
</evidence>
<dbReference type="HOGENOM" id="CLU_002934_0_2_9"/>
<evidence type="ECO:0000256" key="6">
    <source>
        <dbReference type="ARBA" id="ARBA00023295"/>
    </source>
</evidence>
<sequence>MGQKYEDIMKRTEWFRNERFGMFIHFGLYAIPARGEWVQNRERIEKEKYYKYFEMFNPINFDARKWVRLAKQAGMKYVVLTAKHHDGFCLFDSKYTDFKSTNTQFGRDIVKEFLDACREEDMKAGLYYSLLDWNHEDYPKYDDAFHPMSGNVNFRDEKINFDNYIKYMFNQIEEIVTNYGKIDIMWFDFSYDEMSGEKWKASKLIEMVRKHQPEIIIDNRLESSGESMGSLIEEEISEYAGDFLNPEQVLPYKPLTNKKGEFIPWEMCLTMNYNWGYSANDHSFKTSKRLIRKLVECVSKGGNMLLNVGPDAKGNIPQESIKILEEIGEWMKYNSESIYNCGIAEFNKPEWGYFTQSDRYLYAHIFDQPIGPLPLVEIQKEKINWVDLLRDYSELHVSNNLFVKSYDITFIDLAEDLNSRNKVNDADTVIRIELKK</sequence>
<dbReference type="RefSeq" id="WP_005399130.1">
    <property type="nucleotide sequence ID" value="NZ_JH601088.1"/>
</dbReference>
<dbReference type="Gene3D" id="3.20.20.80">
    <property type="entry name" value="Glycosidases"/>
    <property type="match status" value="1"/>
</dbReference>
<name>H3NQK4_9FIRM</name>
<dbReference type="Proteomes" id="UP000004191">
    <property type="component" value="Unassembled WGS sequence"/>
</dbReference>
<keyword evidence="10" id="KW-1185">Reference proteome</keyword>
<evidence type="ECO:0000313" key="9">
    <source>
        <dbReference type="EMBL" id="EHR32334.1"/>
    </source>
</evidence>
<keyword evidence="5" id="KW-0378">Hydrolase</keyword>
<dbReference type="GO" id="GO:0006004">
    <property type="term" value="P:fucose metabolic process"/>
    <property type="evidence" value="ECO:0007669"/>
    <property type="project" value="InterPro"/>
</dbReference>
<dbReference type="EMBL" id="AGEI01000029">
    <property type="protein sequence ID" value="EHR32334.1"/>
    <property type="molecule type" value="Genomic_DNA"/>
</dbReference>
<dbReference type="PANTHER" id="PTHR10030">
    <property type="entry name" value="ALPHA-L-FUCOSIDASE"/>
    <property type="match status" value="1"/>
</dbReference>
<dbReference type="InterPro" id="IPR057739">
    <property type="entry name" value="Glyco_hydro_29_N"/>
</dbReference>
<dbReference type="SUPFAM" id="SSF51445">
    <property type="entry name" value="(Trans)glycosidases"/>
    <property type="match status" value="1"/>
</dbReference>
<evidence type="ECO:0000256" key="2">
    <source>
        <dbReference type="ARBA" id="ARBA00007951"/>
    </source>
</evidence>
<dbReference type="PIRSF" id="PIRSF001092">
    <property type="entry name" value="Alpha-L-fucosidase"/>
    <property type="match status" value="1"/>
</dbReference>
<dbReference type="PANTHER" id="PTHR10030:SF37">
    <property type="entry name" value="ALPHA-L-FUCOSIDASE-RELATED"/>
    <property type="match status" value="1"/>
</dbReference>
<dbReference type="GO" id="GO:0005764">
    <property type="term" value="C:lysosome"/>
    <property type="evidence" value="ECO:0007669"/>
    <property type="project" value="TreeGrafter"/>
</dbReference>
<evidence type="ECO:0000256" key="1">
    <source>
        <dbReference type="ARBA" id="ARBA00004071"/>
    </source>
</evidence>
<comment type="similarity">
    <text evidence="2">Belongs to the glycosyl hydrolase 29 family.</text>
</comment>
<dbReference type="STRING" id="883114.HMPREF9709_01615"/>
<evidence type="ECO:0000313" key="10">
    <source>
        <dbReference type="Proteomes" id="UP000004191"/>
    </source>
</evidence>
<feature type="site" description="May be important for catalysis" evidence="7">
    <location>
        <position position="268"/>
    </location>
</feature>
<dbReference type="Gene3D" id="2.60.40.1180">
    <property type="entry name" value="Golgi alpha-mannosidase II"/>
    <property type="match status" value="1"/>
</dbReference>
<dbReference type="eggNOG" id="COG3669">
    <property type="taxonomic scope" value="Bacteria"/>
</dbReference>
<organism evidence="9 10">
    <name type="scientific">Helcococcus kunzii ATCC 51366</name>
    <dbReference type="NCBI Taxonomy" id="883114"/>
    <lineage>
        <taxon>Bacteria</taxon>
        <taxon>Bacillati</taxon>
        <taxon>Bacillota</taxon>
        <taxon>Tissierellia</taxon>
        <taxon>Tissierellales</taxon>
        <taxon>Peptoniphilaceae</taxon>
        <taxon>Helcococcus</taxon>
    </lineage>
</organism>
<dbReference type="OrthoDB" id="107551at2"/>
<comment type="caution">
    <text evidence="9">The sequence shown here is derived from an EMBL/GenBank/DDBJ whole genome shotgun (WGS) entry which is preliminary data.</text>
</comment>
<proteinExistence type="inferred from homology"/>
<dbReference type="EC" id="3.2.1.51" evidence="3"/>
<gene>
    <name evidence="9" type="ORF">HMPREF9709_01615</name>
</gene>
<evidence type="ECO:0000256" key="5">
    <source>
        <dbReference type="ARBA" id="ARBA00022801"/>
    </source>
</evidence>
<dbReference type="AlphaFoldDB" id="H3NQK4"/>
<dbReference type="GeneID" id="96999557"/>
<dbReference type="Pfam" id="PF01120">
    <property type="entry name" value="Alpha_L_fucos"/>
    <property type="match status" value="1"/>
</dbReference>
<dbReference type="PATRIC" id="fig|883114.3.peg.1612"/>
<dbReference type="InterPro" id="IPR000933">
    <property type="entry name" value="Glyco_hydro_29"/>
</dbReference>
<comment type="function">
    <text evidence="1">Alpha-L-fucosidase is responsible for hydrolyzing the alpha-1,6-linked fucose joined to the reducing-end N-acetylglucosamine of the carbohydrate moieties of glycoproteins.</text>
</comment>
<evidence type="ECO:0000256" key="7">
    <source>
        <dbReference type="PIRSR" id="PIRSR001092-1"/>
    </source>
</evidence>
<dbReference type="GO" id="GO:0016139">
    <property type="term" value="P:glycoside catabolic process"/>
    <property type="evidence" value="ECO:0007669"/>
    <property type="project" value="TreeGrafter"/>
</dbReference>
<evidence type="ECO:0000259" key="8">
    <source>
        <dbReference type="Pfam" id="PF01120"/>
    </source>
</evidence>
<dbReference type="InterPro" id="IPR013780">
    <property type="entry name" value="Glyco_hydro_b"/>
</dbReference>
<keyword evidence="6" id="KW-0326">Glycosidase</keyword>
<dbReference type="InterPro" id="IPR016286">
    <property type="entry name" value="FUC_metazoa-typ"/>
</dbReference>